<dbReference type="InterPro" id="IPR025662">
    <property type="entry name" value="Sigma_54_int_dom_ATP-bd_1"/>
</dbReference>
<dbReference type="InterPro" id="IPR002197">
    <property type="entry name" value="HTH_Fis"/>
</dbReference>
<proteinExistence type="predicted"/>
<dbReference type="AlphaFoldDB" id="A0A936Z2E4"/>
<dbReference type="FunFam" id="3.40.50.300:FF:000006">
    <property type="entry name" value="DNA-binding transcriptional regulator NtrC"/>
    <property type="match status" value="1"/>
</dbReference>
<feature type="modified residue" description="4-aspartylphosphate" evidence="5">
    <location>
        <position position="58"/>
    </location>
</feature>
<organism evidence="9 10">
    <name type="scientific">Ramlibacter monticola</name>
    <dbReference type="NCBI Taxonomy" id="1926872"/>
    <lineage>
        <taxon>Bacteria</taxon>
        <taxon>Pseudomonadati</taxon>
        <taxon>Pseudomonadota</taxon>
        <taxon>Betaproteobacteria</taxon>
        <taxon>Burkholderiales</taxon>
        <taxon>Comamonadaceae</taxon>
        <taxon>Ramlibacter</taxon>
    </lineage>
</organism>
<feature type="domain" description="Response regulatory" evidence="8">
    <location>
        <begin position="9"/>
        <end position="123"/>
    </location>
</feature>
<dbReference type="InterPro" id="IPR009057">
    <property type="entry name" value="Homeodomain-like_sf"/>
</dbReference>
<dbReference type="PROSITE" id="PS50110">
    <property type="entry name" value="RESPONSE_REGULATORY"/>
    <property type="match status" value="1"/>
</dbReference>
<dbReference type="PROSITE" id="PS50045">
    <property type="entry name" value="SIGMA54_INTERACT_4"/>
    <property type="match status" value="1"/>
</dbReference>
<evidence type="ECO:0000256" key="3">
    <source>
        <dbReference type="ARBA" id="ARBA00023015"/>
    </source>
</evidence>
<dbReference type="Gene3D" id="1.10.8.60">
    <property type="match status" value="1"/>
</dbReference>
<dbReference type="InterPro" id="IPR027417">
    <property type="entry name" value="P-loop_NTPase"/>
</dbReference>
<feature type="region of interest" description="Disordered" evidence="6">
    <location>
        <begin position="127"/>
        <end position="148"/>
    </location>
</feature>
<dbReference type="SUPFAM" id="SSF52540">
    <property type="entry name" value="P-loop containing nucleoside triphosphate hydrolases"/>
    <property type="match status" value="1"/>
</dbReference>
<dbReference type="RefSeq" id="WP_201676125.1">
    <property type="nucleotide sequence ID" value="NZ_JAEQNE010000005.1"/>
</dbReference>
<evidence type="ECO:0000256" key="6">
    <source>
        <dbReference type="SAM" id="MobiDB-lite"/>
    </source>
</evidence>
<evidence type="ECO:0000256" key="2">
    <source>
        <dbReference type="ARBA" id="ARBA00022840"/>
    </source>
</evidence>
<dbReference type="GO" id="GO:0043565">
    <property type="term" value="F:sequence-specific DNA binding"/>
    <property type="evidence" value="ECO:0007669"/>
    <property type="project" value="InterPro"/>
</dbReference>
<dbReference type="SUPFAM" id="SSF46689">
    <property type="entry name" value="Homeodomain-like"/>
    <property type="match status" value="1"/>
</dbReference>
<evidence type="ECO:0000256" key="1">
    <source>
        <dbReference type="ARBA" id="ARBA00022741"/>
    </source>
</evidence>
<dbReference type="Gene3D" id="1.10.10.60">
    <property type="entry name" value="Homeodomain-like"/>
    <property type="match status" value="1"/>
</dbReference>
<dbReference type="PRINTS" id="PR01590">
    <property type="entry name" value="HTHFIS"/>
</dbReference>
<keyword evidence="1" id="KW-0547">Nucleotide-binding</keyword>
<dbReference type="CDD" id="cd00009">
    <property type="entry name" value="AAA"/>
    <property type="match status" value="1"/>
</dbReference>
<dbReference type="InterPro" id="IPR002078">
    <property type="entry name" value="Sigma_54_int"/>
</dbReference>
<dbReference type="PANTHER" id="PTHR32071:SF100">
    <property type="entry name" value="RESPONSE REGULATOR PROTEIN PILR"/>
    <property type="match status" value="1"/>
</dbReference>
<evidence type="ECO:0000313" key="9">
    <source>
        <dbReference type="EMBL" id="MBL0393463.1"/>
    </source>
</evidence>
<keyword evidence="10" id="KW-1185">Reference proteome</keyword>
<dbReference type="SMART" id="SM00448">
    <property type="entry name" value="REC"/>
    <property type="match status" value="1"/>
</dbReference>
<dbReference type="Pfam" id="PF00158">
    <property type="entry name" value="Sigma54_activat"/>
    <property type="match status" value="1"/>
</dbReference>
<dbReference type="InterPro" id="IPR001789">
    <property type="entry name" value="Sig_transdc_resp-reg_receiver"/>
</dbReference>
<dbReference type="Pfam" id="PF00072">
    <property type="entry name" value="Response_reg"/>
    <property type="match status" value="1"/>
</dbReference>
<keyword evidence="4" id="KW-0804">Transcription</keyword>
<dbReference type="PROSITE" id="PS00675">
    <property type="entry name" value="SIGMA54_INTERACT_1"/>
    <property type="match status" value="1"/>
</dbReference>
<dbReference type="Pfam" id="PF25601">
    <property type="entry name" value="AAA_lid_14"/>
    <property type="match status" value="1"/>
</dbReference>
<keyword evidence="3" id="KW-0805">Transcription regulation</keyword>
<dbReference type="PANTHER" id="PTHR32071">
    <property type="entry name" value="TRANSCRIPTIONAL REGULATORY PROTEIN"/>
    <property type="match status" value="1"/>
</dbReference>
<dbReference type="GO" id="GO:0006355">
    <property type="term" value="P:regulation of DNA-templated transcription"/>
    <property type="evidence" value="ECO:0007669"/>
    <property type="project" value="InterPro"/>
</dbReference>
<keyword evidence="2" id="KW-0067">ATP-binding</keyword>
<dbReference type="GO" id="GO:0005524">
    <property type="term" value="F:ATP binding"/>
    <property type="evidence" value="ECO:0007669"/>
    <property type="project" value="UniProtKB-KW"/>
</dbReference>
<reference evidence="9 10" key="1">
    <citation type="journal article" date="2017" name="Int. J. Syst. Evol. Microbiol.">
        <title>Ramlibacter monticola sp. nov., isolated from forest soil.</title>
        <authorList>
            <person name="Chaudhary D.K."/>
            <person name="Kim J."/>
        </authorList>
    </citation>
    <scope>NUCLEOTIDE SEQUENCE [LARGE SCALE GENOMIC DNA]</scope>
    <source>
        <strain evidence="9 10">KACC 19175</strain>
    </source>
</reference>
<evidence type="ECO:0000256" key="5">
    <source>
        <dbReference type="PROSITE-ProRule" id="PRU00169"/>
    </source>
</evidence>
<dbReference type="InterPro" id="IPR058031">
    <property type="entry name" value="AAA_lid_NorR"/>
</dbReference>
<evidence type="ECO:0000256" key="4">
    <source>
        <dbReference type="ARBA" id="ARBA00023163"/>
    </source>
</evidence>
<evidence type="ECO:0000259" key="7">
    <source>
        <dbReference type="PROSITE" id="PS50045"/>
    </source>
</evidence>
<accession>A0A936Z2E4</accession>
<feature type="region of interest" description="Disordered" evidence="6">
    <location>
        <begin position="396"/>
        <end position="420"/>
    </location>
</feature>
<comment type="caution">
    <text evidence="9">The sequence shown here is derived from an EMBL/GenBank/DDBJ whole genome shotgun (WGS) entry which is preliminary data.</text>
</comment>
<evidence type="ECO:0000313" key="10">
    <source>
        <dbReference type="Proteomes" id="UP000599109"/>
    </source>
</evidence>
<protein>
    <submittedName>
        <fullName evidence="9">Sigma-54-dependent Fis family transcriptional regulator</fullName>
    </submittedName>
</protein>
<dbReference type="Pfam" id="PF02954">
    <property type="entry name" value="HTH_8"/>
    <property type="match status" value="1"/>
</dbReference>
<dbReference type="GO" id="GO:0000160">
    <property type="term" value="P:phosphorelay signal transduction system"/>
    <property type="evidence" value="ECO:0007669"/>
    <property type="project" value="InterPro"/>
</dbReference>
<evidence type="ECO:0000259" key="8">
    <source>
        <dbReference type="PROSITE" id="PS50110"/>
    </source>
</evidence>
<dbReference type="SMART" id="SM00382">
    <property type="entry name" value="AAA"/>
    <property type="match status" value="1"/>
</dbReference>
<feature type="domain" description="Sigma-54 factor interaction" evidence="7">
    <location>
        <begin position="157"/>
        <end position="386"/>
    </location>
</feature>
<dbReference type="Gene3D" id="3.40.50.300">
    <property type="entry name" value="P-loop containing nucleotide triphosphate hydrolases"/>
    <property type="match status" value="1"/>
</dbReference>
<gene>
    <name evidence="9" type="ORF">JJ685_20170</name>
</gene>
<dbReference type="Proteomes" id="UP000599109">
    <property type="component" value="Unassembled WGS sequence"/>
</dbReference>
<dbReference type="EMBL" id="JAEQNE010000005">
    <property type="protein sequence ID" value="MBL0393463.1"/>
    <property type="molecule type" value="Genomic_DNA"/>
</dbReference>
<name>A0A936Z2E4_9BURK</name>
<keyword evidence="5" id="KW-0597">Phosphoprotein</keyword>
<sequence>MPPPAAVPRVLVVDDEPDLRTLYELTLLREGYRVDAAGTLEEGWTLLAQQRFDAVITDMRLPDGLGLELLHRMAAQQRPERCIVMTAYGSAENAVEALKAGAFDYLTKPVDLKQFRAVVAAAIEESGVPERQRSSGAPRAHGAGEQRASGAGALARLVGESAPMRQVKERVGKVARSMAPVLVRGESGTGKELVARAIHACSHRADGPFVAVNCSAIPETLLEAEFFGARKGSYTGATADREGFFQAARGGTLFLDEIGDLPLPMQSKLLRAIQERSVRAIGSTQEEAVDVRIVSATHKDLAADVQAGRFRQDLFYRLNVIEILVPPLRERREDLPTLCTALLSRIAQETGMPAPQLSPQVLAQLQAHPLPGNVRELENLLHRALALSDGSELQVDLTPSASAPAPAPSPTEAPAAAAAERVPSDLQAYLDQQEREILMKALRETNFNRTAAAQRLGLSLRQIRYRIARLAIATPGSEEPDDNGT</sequence>
<dbReference type="InterPro" id="IPR011006">
    <property type="entry name" value="CheY-like_superfamily"/>
</dbReference>
<dbReference type="SUPFAM" id="SSF52172">
    <property type="entry name" value="CheY-like"/>
    <property type="match status" value="1"/>
</dbReference>
<dbReference type="InterPro" id="IPR003593">
    <property type="entry name" value="AAA+_ATPase"/>
</dbReference>
<dbReference type="Gene3D" id="3.40.50.2300">
    <property type="match status" value="1"/>
</dbReference>